<dbReference type="RefSeq" id="XP_056076661.1">
    <property type="nucleotide sequence ID" value="XM_056209839.1"/>
</dbReference>
<dbReference type="PANTHER" id="PTHR34883:SF17">
    <property type="entry name" value="CUPREDOXIN"/>
    <property type="match status" value="1"/>
</dbReference>
<evidence type="ECO:0000256" key="1">
    <source>
        <dbReference type="SAM" id="MobiDB-lite"/>
    </source>
</evidence>
<keyword evidence="2" id="KW-0732">Signal</keyword>
<dbReference type="EMBL" id="JAPEUX010000001">
    <property type="protein sequence ID" value="KAJ4360459.1"/>
    <property type="molecule type" value="Genomic_DNA"/>
</dbReference>
<dbReference type="GeneID" id="80904552"/>
<comment type="caution">
    <text evidence="3">The sequence shown here is derived from an EMBL/GenBank/DDBJ whole genome shotgun (WGS) entry which is preliminary data.</text>
</comment>
<dbReference type="InterPro" id="IPR008972">
    <property type="entry name" value="Cupredoxin"/>
</dbReference>
<evidence type="ECO:0000313" key="3">
    <source>
        <dbReference type="EMBL" id="KAJ4360459.1"/>
    </source>
</evidence>
<accession>A0A9W8XVF3</accession>
<reference evidence="3" key="1">
    <citation type="submission" date="2022-10" db="EMBL/GenBank/DDBJ databases">
        <title>Tapping the CABI collections for fungal endophytes: first genome assemblies for Collariella, Neodidymelliopsis, Ascochyta clinopodiicola, Didymella pomorum, Didymosphaeria variabile, Neocosmospora piperis and Neocucurbitaria cava.</title>
        <authorList>
            <person name="Hill R."/>
        </authorList>
    </citation>
    <scope>NUCLEOTIDE SEQUENCE</scope>
    <source>
        <strain evidence="3">IMI 356815</strain>
    </source>
</reference>
<name>A0A9W8XVF3_9PLEO</name>
<evidence type="ECO:0008006" key="5">
    <source>
        <dbReference type="Google" id="ProtNLM"/>
    </source>
</evidence>
<dbReference type="PANTHER" id="PTHR34883">
    <property type="entry name" value="SERINE-RICH PROTEIN, PUTATIVE-RELATED-RELATED"/>
    <property type="match status" value="1"/>
</dbReference>
<organism evidence="3 4">
    <name type="scientific">Didymosphaeria variabile</name>
    <dbReference type="NCBI Taxonomy" id="1932322"/>
    <lineage>
        <taxon>Eukaryota</taxon>
        <taxon>Fungi</taxon>
        <taxon>Dikarya</taxon>
        <taxon>Ascomycota</taxon>
        <taxon>Pezizomycotina</taxon>
        <taxon>Dothideomycetes</taxon>
        <taxon>Pleosporomycetidae</taxon>
        <taxon>Pleosporales</taxon>
        <taxon>Massarineae</taxon>
        <taxon>Didymosphaeriaceae</taxon>
        <taxon>Didymosphaeria</taxon>
    </lineage>
</organism>
<evidence type="ECO:0000313" key="4">
    <source>
        <dbReference type="Proteomes" id="UP001140513"/>
    </source>
</evidence>
<feature type="region of interest" description="Disordered" evidence="1">
    <location>
        <begin position="214"/>
        <end position="273"/>
    </location>
</feature>
<dbReference type="CDD" id="cd00920">
    <property type="entry name" value="Cupredoxin"/>
    <property type="match status" value="1"/>
</dbReference>
<feature type="compositionally biased region" description="Gly residues" evidence="1">
    <location>
        <begin position="225"/>
        <end position="235"/>
    </location>
</feature>
<dbReference type="OrthoDB" id="2331100at2759"/>
<feature type="signal peptide" evidence="2">
    <location>
        <begin position="1"/>
        <end position="18"/>
    </location>
</feature>
<feature type="compositionally biased region" description="Low complexity" evidence="1">
    <location>
        <begin position="236"/>
        <end position="249"/>
    </location>
</feature>
<sequence>MYFSKSFIASALLGLAASTTHMGEAASGGLATSSTSAGAAGTAIAASETLASSQAESTASAASSGTASAAATGGASAGDIATHVIQVGGTNGSLTFSPENVKAAVGDLVQFQFHPKNHSVVQSTFDQPCTPIQNVMPNMTTAFFSGFMPTNASVGATSQVLTYTIRVMDTKPVWFYCSQAKHCQSGMVGAINAAETGNKTMTAFKALAAGATENLSPGQAPGSGTQAGAGTGTNTGGNTAQSSAAADGANGAGGAGTGASSTDSSAPAQQTTNAASNTFGSQSLFGLTLGAVAAVLLL</sequence>
<dbReference type="Gene3D" id="2.60.40.420">
    <property type="entry name" value="Cupredoxins - blue copper proteins"/>
    <property type="match status" value="1"/>
</dbReference>
<feature type="chain" id="PRO_5040907394" description="Cupredoxin" evidence="2">
    <location>
        <begin position="19"/>
        <end position="298"/>
    </location>
</feature>
<proteinExistence type="predicted"/>
<keyword evidence="4" id="KW-1185">Reference proteome</keyword>
<dbReference type="SUPFAM" id="SSF49503">
    <property type="entry name" value="Cupredoxins"/>
    <property type="match status" value="1"/>
</dbReference>
<evidence type="ECO:0000256" key="2">
    <source>
        <dbReference type="SAM" id="SignalP"/>
    </source>
</evidence>
<dbReference type="AlphaFoldDB" id="A0A9W8XVF3"/>
<protein>
    <recommendedName>
        <fullName evidence="5">Cupredoxin</fullName>
    </recommendedName>
</protein>
<dbReference type="InterPro" id="IPR052953">
    <property type="entry name" value="Ser-rich/MCO-related"/>
</dbReference>
<gene>
    <name evidence="3" type="ORF">N0V89_001022</name>
</gene>
<dbReference type="Proteomes" id="UP001140513">
    <property type="component" value="Unassembled WGS sequence"/>
</dbReference>